<feature type="transmembrane region" description="Helical" evidence="1">
    <location>
        <begin position="16"/>
        <end position="35"/>
    </location>
</feature>
<sequence>MAGVQELHLQVPRREGPSGFLALIGVSLVVLSLVVKPPVQAGCGLAGFLLWLLWAARLLLFGPIGRQCPVSPAALEATTANLAVEKAKCLFFGRQAPPPEPEPAAAPA</sequence>
<evidence type="ECO:0000256" key="1">
    <source>
        <dbReference type="SAM" id="Phobius"/>
    </source>
</evidence>
<gene>
    <name evidence="2" type="ORF">URODEC1_LOCUS5611</name>
</gene>
<keyword evidence="3" id="KW-1185">Reference proteome</keyword>
<keyword evidence="1" id="KW-0812">Transmembrane</keyword>
<proteinExistence type="predicted"/>
<dbReference type="EMBL" id="OZ075120">
    <property type="protein sequence ID" value="CAL4894744.1"/>
    <property type="molecule type" value="Genomic_DNA"/>
</dbReference>
<keyword evidence="1" id="KW-1133">Transmembrane helix</keyword>
<dbReference type="AlphaFoldDB" id="A0ABC8VQ01"/>
<protein>
    <submittedName>
        <fullName evidence="2">Uncharacterized protein</fullName>
    </submittedName>
</protein>
<reference evidence="2" key="1">
    <citation type="submission" date="2024-10" db="EMBL/GenBank/DDBJ databases">
        <authorList>
            <person name="Ryan C."/>
        </authorList>
    </citation>
    <scope>NUCLEOTIDE SEQUENCE [LARGE SCALE GENOMIC DNA]</scope>
</reference>
<name>A0ABC8VQ01_9POAL</name>
<evidence type="ECO:0000313" key="2">
    <source>
        <dbReference type="EMBL" id="CAL4894744.1"/>
    </source>
</evidence>
<feature type="transmembrane region" description="Helical" evidence="1">
    <location>
        <begin position="42"/>
        <end position="62"/>
    </location>
</feature>
<keyword evidence="1" id="KW-0472">Membrane</keyword>
<organism evidence="2 3">
    <name type="scientific">Urochloa decumbens</name>
    <dbReference type="NCBI Taxonomy" id="240449"/>
    <lineage>
        <taxon>Eukaryota</taxon>
        <taxon>Viridiplantae</taxon>
        <taxon>Streptophyta</taxon>
        <taxon>Embryophyta</taxon>
        <taxon>Tracheophyta</taxon>
        <taxon>Spermatophyta</taxon>
        <taxon>Magnoliopsida</taxon>
        <taxon>Liliopsida</taxon>
        <taxon>Poales</taxon>
        <taxon>Poaceae</taxon>
        <taxon>PACMAD clade</taxon>
        <taxon>Panicoideae</taxon>
        <taxon>Panicodae</taxon>
        <taxon>Paniceae</taxon>
        <taxon>Melinidinae</taxon>
        <taxon>Urochloa</taxon>
    </lineage>
</organism>
<accession>A0ABC8VQ01</accession>
<dbReference type="Proteomes" id="UP001497457">
    <property type="component" value="Chromosome 10rd"/>
</dbReference>
<evidence type="ECO:0000313" key="3">
    <source>
        <dbReference type="Proteomes" id="UP001497457"/>
    </source>
</evidence>